<dbReference type="InterPro" id="IPR008971">
    <property type="entry name" value="HSP40/DnaJ_pept-bd"/>
</dbReference>
<dbReference type="PANTHER" id="PTHR43096:SF48">
    <property type="entry name" value="CHAPERONE PROTEIN DNAJ"/>
    <property type="match status" value="1"/>
</dbReference>
<evidence type="ECO:0000313" key="14">
    <source>
        <dbReference type="Proteomes" id="UP001059480"/>
    </source>
</evidence>
<feature type="binding site" evidence="9">
    <location>
        <position position="179"/>
    </location>
    <ligand>
        <name>Zn(2+)</name>
        <dbReference type="ChEBI" id="CHEBI:29105"/>
        <label>2</label>
    </ligand>
</feature>
<keyword evidence="5 9" id="KW-0863">Zinc-finger</keyword>
<keyword evidence="3 9" id="KW-0479">Metal-binding</keyword>
<feature type="domain" description="CR-type" evidence="12">
    <location>
        <begin position="146"/>
        <end position="228"/>
    </location>
</feature>
<feature type="binding site" evidence="9">
    <location>
        <position position="202"/>
    </location>
    <ligand>
        <name>Zn(2+)</name>
        <dbReference type="ChEBI" id="CHEBI:29105"/>
        <label>2</label>
    </ligand>
</feature>
<dbReference type="PROSITE" id="PS00636">
    <property type="entry name" value="DNAJ_1"/>
    <property type="match status" value="1"/>
</dbReference>
<dbReference type="SUPFAM" id="SSF57938">
    <property type="entry name" value="DnaJ/Hsp40 cysteine-rich domain"/>
    <property type="match status" value="1"/>
</dbReference>
<dbReference type="CDD" id="cd06257">
    <property type="entry name" value="DnaJ"/>
    <property type="match status" value="1"/>
</dbReference>
<dbReference type="PRINTS" id="PR00625">
    <property type="entry name" value="JDOMAIN"/>
</dbReference>
<comment type="similarity">
    <text evidence="9">Belongs to the DnaJ family.</text>
</comment>
<dbReference type="Pfam" id="PF00684">
    <property type="entry name" value="DnaJ_CXXCXGXG"/>
    <property type="match status" value="1"/>
</dbReference>
<dbReference type="HAMAP" id="MF_01152">
    <property type="entry name" value="DnaJ"/>
    <property type="match status" value="1"/>
</dbReference>
<feature type="domain" description="J" evidence="11">
    <location>
        <begin position="5"/>
        <end position="69"/>
    </location>
</feature>
<evidence type="ECO:0000259" key="12">
    <source>
        <dbReference type="PROSITE" id="PS51188"/>
    </source>
</evidence>
<evidence type="ECO:0000256" key="2">
    <source>
        <dbReference type="ARBA" id="ARBA00022705"/>
    </source>
</evidence>
<dbReference type="InterPro" id="IPR018253">
    <property type="entry name" value="DnaJ_domain_CS"/>
</dbReference>
<dbReference type="CDD" id="cd10747">
    <property type="entry name" value="DnaJ_C"/>
    <property type="match status" value="1"/>
</dbReference>
<feature type="repeat" description="CXXCXGXG motif" evidence="9">
    <location>
        <begin position="202"/>
        <end position="209"/>
    </location>
</feature>
<dbReference type="NCBIfam" id="NF008035">
    <property type="entry name" value="PRK10767.1"/>
    <property type="match status" value="1"/>
</dbReference>
<keyword evidence="7 9" id="KW-0346">Stress response</keyword>
<dbReference type="InterPro" id="IPR036410">
    <property type="entry name" value="HSP_DnaJ_Cys-rich_dom_sf"/>
</dbReference>
<dbReference type="Pfam" id="PF01556">
    <property type="entry name" value="DnaJ_C"/>
    <property type="match status" value="1"/>
</dbReference>
<dbReference type="CDD" id="cd10719">
    <property type="entry name" value="DnaJ_zf"/>
    <property type="match status" value="1"/>
</dbReference>
<evidence type="ECO:0000259" key="11">
    <source>
        <dbReference type="PROSITE" id="PS50076"/>
    </source>
</evidence>
<evidence type="ECO:0000256" key="10">
    <source>
        <dbReference type="PROSITE-ProRule" id="PRU00546"/>
    </source>
</evidence>
<evidence type="ECO:0000313" key="13">
    <source>
        <dbReference type="EMBL" id="MCQ9208976.1"/>
    </source>
</evidence>
<reference evidence="13" key="3">
    <citation type="journal article" date="2023" name="Microbiol. Resour. Announc.">
        <title>Draft Genome Sequence of Granulicatella sp. Strain S8, Isolated from a Marine Fish, Seriola quinqueradiata.</title>
        <authorList>
            <person name="Lee M."/>
            <person name="Farooq A."/>
            <person name="Jeong J.B."/>
            <person name="Jung M.Y."/>
        </authorList>
    </citation>
    <scope>NUCLEOTIDE SEQUENCE</scope>
    <source>
        <strain evidence="13">S8</strain>
    </source>
</reference>
<sequence length="390" mass="42360">MAKRDLYDVLGVSKDASEDEIKRAYRKLSKQYHPDINQEVGAEEKFKEIAEAYEVLSDSQKRAAYDQYGHAANDPNFNAGGFGGFGGFEGFGGQGGFGGAQYTGGFEDIFESFFGGGGRTQRPNAPRQGADLQYVMDLTFEEAIFGKKETIHYQRNAECHTCHGSGAKPGTEPVTCSKCHGSGVVQVERQTPFGRMMTQATCDVCHGTGKEIKEKCPTCHGKGTVTESHKLTVNVPAGVENGNQMPLRGQGEAGSNGGPYGDLYVVFRVEKSDIFDRQGSEIFYKLPINFAQAGLGDEIDVPTVHGKVKLKVPAGTQSGTVFRLRGKGAPKLRGSGNGDQQVQVEVVTPKHLTDKQKEALRTFAKEAGETVTEDSNIFDKVKDAFRDNFK</sequence>
<keyword evidence="4 9" id="KW-0677">Repeat</keyword>
<feature type="binding site" evidence="9">
    <location>
        <position position="219"/>
    </location>
    <ligand>
        <name>Zn(2+)</name>
        <dbReference type="ChEBI" id="CHEBI:29105"/>
        <label>1</label>
    </ligand>
</feature>
<evidence type="ECO:0000256" key="5">
    <source>
        <dbReference type="ARBA" id="ARBA00022771"/>
    </source>
</evidence>
<evidence type="ECO:0000256" key="8">
    <source>
        <dbReference type="ARBA" id="ARBA00023186"/>
    </source>
</evidence>
<dbReference type="NCBIfam" id="NF010873">
    <property type="entry name" value="PRK14280.1"/>
    <property type="match status" value="1"/>
</dbReference>
<organism evidence="13 14">
    <name type="scientific">Granulicatella seriolae</name>
    <dbReference type="NCBI Taxonomy" id="2967226"/>
    <lineage>
        <taxon>Bacteria</taxon>
        <taxon>Bacillati</taxon>
        <taxon>Bacillota</taxon>
        <taxon>Bacilli</taxon>
        <taxon>Lactobacillales</taxon>
        <taxon>Carnobacteriaceae</taxon>
        <taxon>Granulicatella</taxon>
    </lineage>
</organism>
<reference evidence="13" key="1">
    <citation type="submission" date="2022-07" db="EMBL/GenBank/DDBJ databases">
        <authorList>
            <person name="Jung M.-Y."/>
            <person name="Lee M."/>
        </authorList>
    </citation>
    <scope>NUCLEOTIDE SEQUENCE</scope>
    <source>
        <strain evidence="13">S8</strain>
    </source>
</reference>
<dbReference type="Proteomes" id="UP001059480">
    <property type="component" value="Unassembled WGS sequence"/>
</dbReference>
<dbReference type="Pfam" id="PF00226">
    <property type="entry name" value="DnaJ"/>
    <property type="match status" value="1"/>
</dbReference>
<dbReference type="SUPFAM" id="SSF46565">
    <property type="entry name" value="Chaperone J-domain"/>
    <property type="match status" value="1"/>
</dbReference>
<proteinExistence type="inferred from homology"/>
<dbReference type="Gene3D" id="1.10.287.110">
    <property type="entry name" value="DnaJ domain"/>
    <property type="match status" value="1"/>
</dbReference>
<comment type="function">
    <text evidence="9">Participates actively in the response to hyperosmotic and heat shock by preventing the aggregation of stress-denatured proteins and by disaggregating proteins, also in an autonomous, DnaK-independent fashion. Unfolded proteins bind initially to DnaJ; upon interaction with the DnaJ-bound protein, DnaK hydrolyzes its bound ATP, resulting in the formation of a stable complex. GrpE releases ADP from DnaK; ATP binding to DnaK triggers the release of the substrate protein, thus completing the reaction cycle. Several rounds of ATP-dependent interactions between DnaJ, DnaK and GrpE are required for fully efficient folding. Also involved, together with DnaK and GrpE, in the DNA replication of plasmids through activation of initiation proteins.</text>
</comment>
<keyword evidence="2 9" id="KW-0235">DNA replication</keyword>
<dbReference type="InterPro" id="IPR001305">
    <property type="entry name" value="HSP_DnaJ_Cys-rich_dom"/>
</dbReference>
<feature type="repeat" description="CXXCXGXG motif" evidence="9">
    <location>
        <begin position="216"/>
        <end position="223"/>
    </location>
</feature>
<accession>A0ABT1WK19</accession>
<feature type="binding site" evidence="9">
    <location>
        <position position="162"/>
    </location>
    <ligand>
        <name>Zn(2+)</name>
        <dbReference type="ChEBI" id="CHEBI:29105"/>
        <label>1</label>
    </ligand>
</feature>
<feature type="binding site" evidence="9">
    <location>
        <position position="176"/>
    </location>
    <ligand>
        <name>Zn(2+)</name>
        <dbReference type="ChEBI" id="CHEBI:29105"/>
        <label>2</label>
    </ligand>
</feature>
<evidence type="ECO:0000256" key="1">
    <source>
        <dbReference type="ARBA" id="ARBA00022490"/>
    </source>
</evidence>
<dbReference type="SMART" id="SM00271">
    <property type="entry name" value="DnaJ"/>
    <property type="match status" value="1"/>
</dbReference>
<dbReference type="NCBIfam" id="NF010869">
    <property type="entry name" value="PRK14276.1"/>
    <property type="match status" value="1"/>
</dbReference>
<dbReference type="EMBL" id="JANHNZ010000001">
    <property type="protein sequence ID" value="MCQ9208976.1"/>
    <property type="molecule type" value="Genomic_DNA"/>
</dbReference>
<dbReference type="PROSITE" id="PS50076">
    <property type="entry name" value="DNAJ_2"/>
    <property type="match status" value="1"/>
</dbReference>
<feature type="repeat" description="CXXCXGXG motif" evidence="9">
    <location>
        <begin position="176"/>
        <end position="183"/>
    </location>
</feature>
<dbReference type="NCBIfam" id="TIGR02349">
    <property type="entry name" value="DnaJ_bact"/>
    <property type="match status" value="1"/>
</dbReference>
<feature type="repeat" description="CXXCXGXG motif" evidence="9">
    <location>
        <begin position="159"/>
        <end position="166"/>
    </location>
</feature>
<keyword evidence="8 9" id="KW-0143">Chaperone</keyword>
<evidence type="ECO:0000256" key="9">
    <source>
        <dbReference type="HAMAP-Rule" id="MF_01152"/>
    </source>
</evidence>
<dbReference type="PROSITE" id="PS51188">
    <property type="entry name" value="ZF_CR"/>
    <property type="match status" value="1"/>
</dbReference>
<evidence type="ECO:0000256" key="7">
    <source>
        <dbReference type="ARBA" id="ARBA00023016"/>
    </source>
</evidence>
<keyword evidence="1 9" id="KW-0963">Cytoplasm</keyword>
<feature type="binding site" evidence="9">
    <location>
        <position position="159"/>
    </location>
    <ligand>
        <name>Zn(2+)</name>
        <dbReference type="ChEBI" id="CHEBI:29105"/>
        <label>1</label>
    </ligand>
</feature>
<dbReference type="PANTHER" id="PTHR43096">
    <property type="entry name" value="DNAJ HOMOLOG 1, MITOCHONDRIAL-RELATED"/>
    <property type="match status" value="1"/>
</dbReference>
<comment type="subcellular location">
    <subcellularLocation>
        <location evidence="9">Cytoplasm</location>
    </subcellularLocation>
</comment>
<feature type="zinc finger region" description="CR-type" evidence="10">
    <location>
        <begin position="146"/>
        <end position="228"/>
    </location>
</feature>
<dbReference type="Gene3D" id="2.10.230.10">
    <property type="entry name" value="Heat shock protein DnaJ, cysteine-rich domain"/>
    <property type="match status" value="1"/>
</dbReference>
<evidence type="ECO:0000256" key="4">
    <source>
        <dbReference type="ARBA" id="ARBA00022737"/>
    </source>
</evidence>
<keyword evidence="14" id="KW-1185">Reference proteome</keyword>
<name>A0ABT1WK19_9LACT</name>
<protein>
    <recommendedName>
        <fullName evidence="9">Chaperone protein DnaJ</fullName>
    </recommendedName>
</protein>
<comment type="domain">
    <text evidence="9">The J domain is necessary and sufficient to stimulate DnaK ATPase activity. Zinc center 1 plays an important role in the autonomous, DnaK-independent chaperone activity of DnaJ. Zinc center 2 is essential for interaction with DnaK and for DnaJ activity.</text>
</comment>
<comment type="caution">
    <text evidence="13">The sequence shown here is derived from an EMBL/GenBank/DDBJ whole genome shotgun (WGS) entry which is preliminary data.</text>
</comment>
<dbReference type="SUPFAM" id="SSF49493">
    <property type="entry name" value="HSP40/DnaJ peptide-binding domain"/>
    <property type="match status" value="2"/>
</dbReference>
<comment type="cofactor">
    <cofactor evidence="9">
        <name>Zn(2+)</name>
        <dbReference type="ChEBI" id="CHEBI:29105"/>
    </cofactor>
    <text evidence="9">Binds 2 Zn(2+) ions per monomer.</text>
</comment>
<dbReference type="InterPro" id="IPR012724">
    <property type="entry name" value="DnaJ"/>
</dbReference>
<keyword evidence="6 9" id="KW-0862">Zinc</keyword>
<dbReference type="InterPro" id="IPR002939">
    <property type="entry name" value="DnaJ_C"/>
</dbReference>
<dbReference type="InterPro" id="IPR036869">
    <property type="entry name" value="J_dom_sf"/>
</dbReference>
<feature type="binding site" evidence="9">
    <location>
        <position position="205"/>
    </location>
    <ligand>
        <name>Zn(2+)</name>
        <dbReference type="ChEBI" id="CHEBI:29105"/>
        <label>2</label>
    </ligand>
</feature>
<reference evidence="13" key="2">
    <citation type="journal article" date="2023" name="Curr. Microbiol.">
        <title>Granulicatella seriolae sp. nov., a Novel Facultative Anaerobe Isolated from Yellowtail Marine Fish.</title>
        <authorList>
            <person name="Lee M."/>
            <person name="Choi Y.J."/>
            <person name="Farooq A."/>
            <person name="Jeong J.B."/>
            <person name="Jung M.Y."/>
        </authorList>
    </citation>
    <scope>NUCLEOTIDE SEQUENCE</scope>
    <source>
        <strain evidence="13">S8</strain>
    </source>
</reference>
<feature type="binding site" evidence="9">
    <location>
        <position position="216"/>
    </location>
    <ligand>
        <name>Zn(2+)</name>
        <dbReference type="ChEBI" id="CHEBI:29105"/>
        <label>1</label>
    </ligand>
</feature>
<gene>
    <name evidence="9 13" type="primary">dnaJ</name>
    <name evidence="13" type="ORF">NPA36_00145</name>
</gene>
<comment type="subunit">
    <text evidence="9">Homodimer.</text>
</comment>
<evidence type="ECO:0000256" key="6">
    <source>
        <dbReference type="ARBA" id="ARBA00022833"/>
    </source>
</evidence>
<dbReference type="Gene3D" id="2.60.260.20">
    <property type="entry name" value="Urease metallochaperone UreE, N-terminal domain"/>
    <property type="match status" value="2"/>
</dbReference>
<evidence type="ECO:0000256" key="3">
    <source>
        <dbReference type="ARBA" id="ARBA00022723"/>
    </source>
</evidence>
<dbReference type="InterPro" id="IPR001623">
    <property type="entry name" value="DnaJ_domain"/>
</dbReference>